<keyword evidence="9" id="KW-1185">Reference proteome</keyword>
<dbReference type="Pfam" id="PF07810">
    <property type="entry name" value="TMC"/>
    <property type="match status" value="1"/>
</dbReference>
<keyword evidence="3 6" id="KW-0812">Transmembrane</keyword>
<dbReference type="GO" id="GO:0005886">
    <property type="term" value="C:plasma membrane"/>
    <property type="evidence" value="ECO:0007669"/>
    <property type="project" value="InterPro"/>
</dbReference>
<feature type="transmembrane region" description="Helical" evidence="6">
    <location>
        <begin position="325"/>
        <end position="349"/>
    </location>
</feature>
<organism evidence="8 9">
    <name type="scientific">Pygocentrus nattereri</name>
    <name type="common">Red-bellied piranha</name>
    <dbReference type="NCBI Taxonomy" id="42514"/>
    <lineage>
        <taxon>Eukaryota</taxon>
        <taxon>Metazoa</taxon>
        <taxon>Chordata</taxon>
        <taxon>Craniata</taxon>
        <taxon>Vertebrata</taxon>
        <taxon>Euteleostomi</taxon>
        <taxon>Actinopterygii</taxon>
        <taxon>Neopterygii</taxon>
        <taxon>Teleostei</taxon>
        <taxon>Ostariophysi</taxon>
        <taxon>Characiformes</taxon>
        <taxon>Characoidei</taxon>
        <taxon>Pygocentrus</taxon>
    </lineage>
</organism>
<accession>A0A3B4C4A0</accession>
<dbReference type="STRING" id="42514.ENSPNAP00000005409"/>
<evidence type="ECO:0000259" key="7">
    <source>
        <dbReference type="Pfam" id="PF07810"/>
    </source>
</evidence>
<gene>
    <name evidence="8" type="primary">TMC5</name>
</gene>
<feature type="transmembrane region" description="Helical" evidence="6">
    <location>
        <begin position="126"/>
        <end position="143"/>
    </location>
</feature>
<dbReference type="PANTHER" id="PTHR23302:SF5">
    <property type="entry name" value="TRANSMEMBRANE CHANNEL-LIKE PROTEIN 5"/>
    <property type="match status" value="1"/>
</dbReference>
<evidence type="ECO:0000256" key="6">
    <source>
        <dbReference type="RuleBase" id="RU310713"/>
    </source>
</evidence>
<evidence type="ECO:0000313" key="9">
    <source>
        <dbReference type="Proteomes" id="UP001501920"/>
    </source>
</evidence>
<feature type="transmembrane region" description="Helical" evidence="6">
    <location>
        <begin position="361"/>
        <end position="382"/>
    </location>
</feature>
<evidence type="ECO:0000256" key="2">
    <source>
        <dbReference type="ARBA" id="ARBA00006510"/>
    </source>
</evidence>
<keyword evidence="4 6" id="KW-1133">Transmembrane helix</keyword>
<dbReference type="InterPro" id="IPR012496">
    <property type="entry name" value="TMC_dom"/>
</dbReference>
<name>A0A3B4C4A0_PYGNA</name>
<dbReference type="GO" id="GO:0008381">
    <property type="term" value="F:mechanosensitive monoatomic ion channel activity"/>
    <property type="evidence" value="ECO:0007669"/>
    <property type="project" value="TreeGrafter"/>
</dbReference>
<dbReference type="GO" id="GO:0003341">
    <property type="term" value="P:cilium movement"/>
    <property type="evidence" value="ECO:0007669"/>
    <property type="project" value="Ensembl"/>
</dbReference>
<feature type="transmembrane region" description="Helical" evidence="6">
    <location>
        <begin position="253"/>
        <end position="273"/>
    </location>
</feature>
<evidence type="ECO:0000256" key="3">
    <source>
        <dbReference type="ARBA" id="ARBA00022692"/>
    </source>
</evidence>
<dbReference type="GO" id="GO:0005737">
    <property type="term" value="C:cytoplasm"/>
    <property type="evidence" value="ECO:0007669"/>
    <property type="project" value="Ensembl"/>
</dbReference>
<reference evidence="8" key="2">
    <citation type="submission" date="2025-08" db="UniProtKB">
        <authorList>
            <consortium name="Ensembl"/>
        </authorList>
    </citation>
    <scope>IDENTIFICATION</scope>
</reference>
<dbReference type="AlphaFoldDB" id="A0A3B4C4A0"/>
<dbReference type="InterPro" id="IPR038900">
    <property type="entry name" value="TMC"/>
</dbReference>
<dbReference type="GeneTree" id="ENSGT01050000244894"/>
<evidence type="ECO:0000256" key="4">
    <source>
        <dbReference type="ARBA" id="ARBA00022989"/>
    </source>
</evidence>
<comment type="subcellular location">
    <subcellularLocation>
        <location evidence="1 6">Membrane</location>
        <topology evidence="1 6">Multi-pass membrane protein</topology>
    </subcellularLocation>
</comment>
<feature type="transmembrane region" description="Helical" evidence="6">
    <location>
        <begin position="534"/>
        <end position="555"/>
    </location>
</feature>
<feature type="transmembrane region" description="Helical" evidence="6">
    <location>
        <begin position="462"/>
        <end position="485"/>
    </location>
</feature>
<protein>
    <recommendedName>
        <fullName evidence="6">Transmembrane channel-like protein</fullName>
    </recommendedName>
</protein>
<proteinExistence type="inferred from homology"/>
<feature type="transmembrane region" description="Helical" evidence="6">
    <location>
        <begin position="394"/>
        <end position="411"/>
    </location>
</feature>
<feature type="transmembrane region" description="Helical" evidence="6">
    <location>
        <begin position="158"/>
        <end position="177"/>
    </location>
</feature>
<comment type="similarity">
    <text evidence="2 6">Belongs to the TMC family.</text>
</comment>
<dbReference type="Ensembl" id="ENSPNAT00000005347.2">
    <property type="protein sequence ID" value="ENSPNAP00000005409.2"/>
    <property type="gene ID" value="ENSPNAG00000001858.2"/>
</dbReference>
<evidence type="ECO:0000256" key="1">
    <source>
        <dbReference type="ARBA" id="ARBA00004141"/>
    </source>
</evidence>
<dbReference type="PANTHER" id="PTHR23302">
    <property type="entry name" value="TRANSMEMBRANE CHANNEL-RELATED"/>
    <property type="match status" value="1"/>
</dbReference>
<dbReference type="OMA" id="SLPHAYF"/>
<feature type="transmembrane region" description="Helical" evidence="6">
    <location>
        <begin position="85"/>
        <end position="106"/>
    </location>
</feature>
<evidence type="ECO:0000313" key="8">
    <source>
        <dbReference type="Ensembl" id="ENSPNAP00000005409.2"/>
    </source>
</evidence>
<reference evidence="8 9" key="1">
    <citation type="submission" date="2020-10" db="EMBL/GenBank/DDBJ databases">
        <title>Pygocentrus nattereri (red-bellied piranha) genome, fPygNat1, primary haplotype.</title>
        <authorList>
            <person name="Myers G."/>
            <person name="Meyer A."/>
            <person name="Karagic N."/>
            <person name="Pippel M."/>
            <person name="Winkler S."/>
            <person name="Tracey A."/>
            <person name="Wood J."/>
            <person name="Formenti G."/>
            <person name="Howe K."/>
            <person name="Fedrigo O."/>
            <person name="Jarvis E.D."/>
        </authorList>
    </citation>
    <scope>NUCLEOTIDE SEQUENCE [LARGE SCALE GENOMIC DNA]</scope>
</reference>
<evidence type="ECO:0000256" key="5">
    <source>
        <dbReference type="ARBA" id="ARBA00023136"/>
    </source>
</evidence>
<feature type="transmembrane region" description="Helical" evidence="6">
    <location>
        <begin position="24"/>
        <end position="43"/>
    </location>
</feature>
<feature type="domain" description="TMC" evidence="7">
    <location>
        <begin position="352"/>
        <end position="458"/>
    </location>
</feature>
<feature type="transmembrane region" description="Helical" evidence="6">
    <location>
        <begin position="293"/>
        <end position="313"/>
    </location>
</feature>
<feature type="transmembrane region" description="Helical" evidence="6">
    <location>
        <begin position="562"/>
        <end position="580"/>
    </location>
</feature>
<keyword evidence="5 6" id="KW-0472">Membrane</keyword>
<reference evidence="8" key="3">
    <citation type="submission" date="2025-09" db="UniProtKB">
        <authorList>
            <consortium name="Ensembl"/>
        </authorList>
    </citation>
    <scope>IDENTIFICATION</scope>
</reference>
<dbReference type="Proteomes" id="UP001501920">
    <property type="component" value="Chromosome 14"/>
</dbReference>
<feature type="transmembrane region" description="Helical" evidence="6">
    <location>
        <begin position="417"/>
        <end position="439"/>
    </location>
</feature>
<sequence length="601" mass="68382">KLPNRARMQAIRSLPMSFSERRNIRLFMVIFLTVLNLLCQHFVRHTLPLKCGSWASVRQRLVIWQDTLKEIGGRFGTSVLSYFQFLKWLLMFNIFSLLINFCFITIPQIVRSPNITHPISFRGLELLTGAGYFNQTVLFYGGYNGEVIKTQPSYNMQLAYLFTIAAYLVLCGVSLIYSMARSFQRNFVLVAGPAYGGAWRLLCSWDFSVINEKAIQHNKDNLSIQLKESLSERLQKKAVVSVSAKLQQISLQLLAWLLSLGLAVGSCTGIYFLELNLNDISDSGNLEEEASTLLVPVVVSLINLVIPLIYALVNKMEHYTNPRTNVYVIILRNVLLKMSILGILCYYWLSDCWESFVGQSVYRLVVVDFIFCLLGSFFTEFLPNIIGTKCFRSLGVPEFDVATNVLNLIYAQTLAWIGIYFSPLLPVIQVVKLFIIFYLKKVSLSMNCQPPKRTGRAAQMQTVYIALLFFPSFVGALSMVAYTVWSLKPSEQCGPFQNLGKPFQVVLDWMKGVQNIPGSEWAWWTFEHVLRNELFFYLITLIVLVAFLAVENFLIALSRKSYIVIIIVIVLSPSPRLMFLCKKLEETSLPEENEAAAPKNN</sequence>